<dbReference type="EMBL" id="JAECVW010000001">
    <property type="protein sequence ID" value="MBH8594034.1"/>
    <property type="molecule type" value="Genomic_DNA"/>
</dbReference>
<dbReference type="Pfam" id="PF08275">
    <property type="entry name" value="DNAG_N"/>
    <property type="match status" value="1"/>
</dbReference>
<keyword evidence="2 12" id="KW-0639">Primosome</keyword>
<comment type="caution">
    <text evidence="16">The sequence shown here is derived from an EMBL/GenBank/DDBJ whole genome shotgun (WGS) entry which is preliminary data.</text>
</comment>
<keyword evidence="1 12" id="KW-0240">DNA-directed RNA polymerase</keyword>
<dbReference type="FunFam" id="3.90.580.10:FF:000001">
    <property type="entry name" value="DNA primase"/>
    <property type="match status" value="1"/>
</dbReference>
<sequence length="613" mass="70216">MDMKGRIPDEVIDQVRKEYDIVDVIEQTVSLKKSGKNYFGLCPFHSEKTPSFSVAPDKQIFYCFGCGKGGDVIKFVMELEQYTFVEAVTHLAEQAGIPVPKPVAEDLSDEEEQMRRQMRKALDLAAKLYHYVLLSTKYGRIAREYLKQREIQPEAVKEFQLGYAPSSFQFLLSFLKKRGFSEEILEKVGLITSREQGYNKKYYDRFRHRLMFPIHDAQGKVIGFGGRALGDGQPKYLNSPDTILFHKRNHLYNLHRARSHIRKHSKAVLFEGYMDVISAWQAGVLNGVATLGTALSETQARILKRNSDHVILSYDSDEAGQNAAFRGIELLKNEGCTVKVAQMPVGLDPDEYIRRFGKTAFKEEILAAAMPLTAFKLEILKKKYDLQDEDERMKYLAEAVGVIAGLPQAIEQDHYLRRLAGEFHLSLDALKDELRKAKRIKQKSKRDKDGSKWNNGYQEIGKHLIGGAQPRSIAEKSEMYLIAHMMRSRSVTEWVKTHLGADFNTEIYAVLAAYLYSYYDRDSPEDPGAFIRTLTDPELESVAAKLAFMELPDEISEKELRDCVHHIRDVPLLKQIEEKERQIEQLSRADEPVKAAKLLKEVTQLRNQLHMRI</sequence>
<keyword evidence="8 12" id="KW-0862">Zinc</keyword>
<dbReference type="SUPFAM" id="SSF57783">
    <property type="entry name" value="Zinc beta-ribbon"/>
    <property type="match status" value="1"/>
</dbReference>
<comment type="catalytic activity">
    <reaction evidence="12">
        <text>ssDNA + n NTP = ssDNA/pppN(pN)n-1 hybrid + (n-1) diphosphate.</text>
        <dbReference type="EC" id="2.7.7.101"/>
    </reaction>
</comment>
<dbReference type="EC" id="2.7.7.101" evidence="12"/>
<evidence type="ECO:0000256" key="8">
    <source>
        <dbReference type="ARBA" id="ARBA00022833"/>
    </source>
</evidence>
<evidence type="ECO:0000313" key="16">
    <source>
        <dbReference type="EMBL" id="MBH8594034.1"/>
    </source>
</evidence>
<evidence type="ECO:0000256" key="6">
    <source>
        <dbReference type="ARBA" id="ARBA00022723"/>
    </source>
</evidence>
<dbReference type="InterPro" id="IPR050219">
    <property type="entry name" value="DnaG_primase"/>
</dbReference>
<keyword evidence="17" id="KW-1185">Reference proteome</keyword>
<dbReference type="GO" id="GO:0003899">
    <property type="term" value="F:DNA-directed RNA polymerase activity"/>
    <property type="evidence" value="ECO:0007669"/>
    <property type="project" value="UniProtKB-UniRule"/>
</dbReference>
<dbReference type="Gene3D" id="3.90.980.10">
    <property type="entry name" value="DNA primase, catalytic core, N-terminal domain"/>
    <property type="match status" value="1"/>
</dbReference>
<evidence type="ECO:0000256" key="1">
    <source>
        <dbReference type="ARBA" id="ARBA00022478"/>
    </source>
</evidence>
<evidence type="ECO:0000256" key="2">
    <source>
        <dbReference type="ARBA" id="ARBA00022515"/>
    </source>
</evidence>
<dbReference type="FunFam" id="3.90.980.10:FF:000001">
    <property type="entry name" value="DNA primase"/>
    <property type="match status" value="1"/>
</dbReference>
<keyword evidence="6 12" id="KW-0479">Metal-binding</keyword>
<keyword evidence="9" id="KW-0460">Magnesium</keyword>
<dbReference type="Pfam" id="PF13155">
    <property type="entry name" value="Toprim_2"/>
    <property type="match status" value="1"/>
</dbReference>
<dbReference type="InterPro" id="IPR006295">
    <property type="entry name" value="DNA_primase_DnaG"/>
</dbReference>
<evidence type="ECO:0000256" key="3">
    <source>
        <dbReference type="ARBA" id="ARBA00022679"/>
    </source>
</evidence>
<keyword evidence="11 12" id="KW-0804">Transcription</keyword>
<dbReference type="Pfam" id="PF01807">
    <property type="entry name" value="Zn_ribbon_DnaG"/>
    <property type="match status" value="1"/>
</dbReference>
<accession>A0A8I1A3C1</accession>
<dbReference type="InterPro" id="IPR016136">
    <property type="entry name" value="DNA_helicase_N/primase_C"/>
</dbReference>
<dbReference type="InterPro" id="IPR030846">
    <property type="entry name" value="DnaG_bac"/>
</dbReference>
<evidence type="ECO:0000256" key="5">
    <source>
        <dbReference type="ARBA" id="ARBA00022705"/>
    </source>
</evidence>
<keyword evidence="4 12" id="KW-0548">Nucleotidyltransferase</keyword>
<evidence type="ECO:0000256" key="4">
    <source>
        <dbReference type="ARBA" id="ARBA00022695"/>
    </source>
</evidence>
<keyword evidence="10 12" id="KW-0238">DNA-binding</keyword>
<dbReference type="InterPro" id="IPR036977">
    <property type="entry name" value="DNA_primase_Znf_CHC2"/>
</dbReference>
<dbReference type="GO" id="GO:0000428">
    <property type="term" value="C:DNA-directed RNA polymerase complex"/>
    <property type="evidence" value="ECO:0007669"/>
    <property type="project" value="UniProtKB-KW"/>
</dbReference>
<comment type="cofactor">
    <cofactor evidence="12 13 14">
        <name>Zn(2+)</name>
        <dbReference type="ChEBI" id="CHEBI:29105"/>
    </cofactor>
    <text evidence="12 13 14">Binds 1 zinc ion per monomer.</text>
</comment>
<dbReference type="GO" id="GO:0005737">
    <property type="term" value="C:cytoplasm"/>
    <property type="evidence" value="ECO:0007669"/>
    <property type="project" value="TreeGrafter"/>
</dbReference>
<dbReference type="SMART" id="SM00400">
    <property type="entry name" value="ZnF_CHCC"/>
    <property type="match status" value="1"/>
</dbReference>
<evidence type="ECO:0000256" key="14">
    <source>
        <dbReference type="PIRSR" id="PIRSR002811-1"/>
    </source>
</evidence>
<dbReference type="Gene3D" id="1.10.860.10">
    <property type="entry name" value="DNAb Helicase, Chain A"/>
    <property type="match status" value="1"/>
</dbReference>
<dbReference type="AlphaFoldDB" id="A0A8I1A3C1"/>
<dbReference type="Gene3D" id="3.90.580.10">
    <property type="entry name" value="Zinc finger, CHC2-type domain"/>
    <property type="match status" value="1"/>
</dbReference>
<evidence type="ECO:0000313" key="17">
    <source>
        <dbReference type="Proteomes" id="UP000633619"/>
    </source>
</evidence>
<dbReference type="InterPro" id="IPR034151">
    <property type="entry name" value="TOPRIM_DnaG_bac"/>
</dbReference>
<comment type="similarity">
    <text evidence="12 13">Belongs to the DnaG primase family.</text>
</comment>
<feature type="zinc finger region" description="CHC2-type" evidence="12 14">
    <location>
        <begin position="42"/>
        <end position="66"/>
    </location>
</feature>
<dbReference type="GO" id="GO:1990077">
    <property type="term" value="C:primosome complex"/>
    <property type="evidence" value="ECO:0007669"/>
    <property type="project" value="UniProtKB-KW"/>
</dbReference>
<dbReference type="InterPro" id="IPR006171">
    <property type="entry name" value="TOPRIM_dom"/>
</dbReference>
<dbReference type="SMART" id="SM00493">
    <property type="entry name" value="TOPRIM"/>
    <property type="match status" value="1"/>
</dbReference>
<keyword evidence="7 12" id="KW-0863">Zinc-finger</keyword>
<evidence type="ECO:0000256" key="13">
    <source>
        <dbReference type="PIRNR" id="PIRNR002811"/>
    </source>
</evidence>
<dbReference type="InterPro" id="IPR037068">
    <property type="entry name" value="DNA_primase_core_N_sf"/>
</dbReference>
<proteinExistence type="inferred from homology"/>
<evidence type="ECO:0000256" key="11">
    <source>
        <dbReference type="ARBA" id="ARBA00023163"/>
    </source>
</evidence>
<keyword evidence="3 12" id="KW-0808">Transferase</keyword>
<dbReference type="InterPro" id="IPR002694">
    <property type="entry name" value="Znf_CHC2"/>
</dbReference>
<comment type="subunit">
    <text evidence="12">Monomer. Interacts with DnaB.</text>
</comment>
<reference evidence="16 17" key="1">
    <citation type="submission" date="2020-12" db="EMBL/GenBank/DDBJ databases">
        <title>WGS of Thermoactinomyces spp.</title>
        <authorList>
            <person name="Cheng K."/>
        </authorList>
    </citation>
    <scope>NUCLEOTIDE SEQUENCE [LARGE SCALE GENOMIC DNA]</scope>
    <source>
        <strain evidence="17">CICC 10671\DSM 43846</strain>
    </source>
</reference>
<evidence type="ECO:0000259" key="15">
    <source>
        <dbReference type="PROSITE" id="PS50880"/>
    </source>
</evidence>
<dbReference type="PANTHER" id="PTHR30313:SF2">
    <property type="entry name" value="DNA PRIMASE"/>
    <property type="match status" value="1"/>
</dbReference>
<dbReference type="PROSITE" id="PS50880">
    <property type="entry name" value="TOPRIM"/>
    <property type="match status" value="1"/>
</dbReference>
<gene>
    <name evidence="12" type="primary">dnaG</name>
    <name evidence="16" type="ORF">I8U20_01670</name>
</gene>
<dbReference type="PANTHER" id="PTHR30313">
    <property type="entry name" value="DNA PRIMASE"/>
    <property type="match status" value="1"/>
</dbReference>
<dbReference type="PIRSF" id="PIRSF002811">
    <property type="entry name" value="DnaG"/>
    <property type="match status" value="1"/>
</dbReference>
<evidence type="ECO:0000256" key="9">
    <source>
        <dbReference type="ARBA" id="ARBA00022842"/>
    </source>
</evidence>
<dbReference type="InterPro" id="IPR013264">
    <property type="entry name" value="DNAG_N"/>
</dbReference>
<evidence type="ECO:0000256" key="12">
    <source>
        <dbReference type="HAMAP-Rule" id="MF_00974"/>
    </source>
</evidence>
<keyword evidence="5 12" id="KW-0235">DNA replication</keyword>
<comment type="domain">
    <text evidence="12">Contains an N-terminal zinc-binding domain, a central core domain that contains the primase activity, and a C-terminal DnaB-binding domain.</text>
</comment>
<organism evidence="16 17">
    <name type="scientific">Thermoactinomyces intermedius</name>
    <dbReference type="NCBI Taxonomy" id="2024"/>
    <lineage>
        <taxon>Bacteria</taxon>
        <taxon>Bacillati</taxon>
        <taxon>Bacillota</taxon>
        <taxon>Bacilli</taxon>
        <taxon>Bacillales</taxon>
        <taxon>Thermoactinomycetaceae</taxon>
        <taxon>Thermoactinomyces</taxon>
    </lineage>
</organism>
<name>A0A8I1A3C1_THEIN</name>
<comment type="function">
    <text evidence="12 13">RNA polymerase that catalyzes the synthesis of short RNA molecules used as primers for DNA polymerase during DNA replication.</text>
</comment>
<dbReference type="Pfam" id="PF10410">
    <property type="entry name" value="DnaB_bind"/>
    <property type="match status" value="1"/>
</dbReference>
<dbReference type="GO" id="GO:0008270">
    <property type="term" value="F:zinc ion binding"/>
    <property type="evidence" value="ECO:0007669"/>
    <property type="project" value="UniProtKB-UniRule"/>
</dbReference>
<evidence type="ECO:0000256" key="7">
    <source>
        <dbReference type="ARBA" id="ARBA00022771"/>
    </source>
</evidence>
<dbReference type="HAMAP" id="MF_00974">
    <property type="entry name" value="DNA_primase_DnaG"/>
    <property type="match status" value="1"/>
</dbReference>
<dbReference type="Proteomes" id="UP000633619">
    <property type="component" value="Unassembled WGS sequence"/>
</dbReference>
<dbReference type="GO" id="GO:0003677">
    <property type="term" value="F:DNA binding"/>
    <property type="evidence" value="ECO:0007669"/>
    <property type="project" value="UniProtKB-KW"/>
</dbReference>
<dbReference type="CDD" id="cd03364">
    <property type="entry name" value="TOPRIM_DnaG_primases"/>
    <property type="match status" value="1"/>
</dbReference>
<dbReference type="SUPFAM" id="SSF56731">
    <property type="entry name" value="DNA primase core"/>
    <property type="match status" value="1"/>
</dbReference>
<dbReference type="GO" id="GO:0006269">
    <property type="term" value="P:DNA replication, synthesis of primer"/>
    <property type="evidence" value="ECO:0007669"/>
    <property type="project" value="UniProtKB-UniRule"/>
</dbReference>
<dbReference type="Gene3D" id="3.40.1360.10">
    <property type="match status" value="1"/>
</dbReference>
<dbReference type="NCBIfam" id="TIGR01391">
    <property type="entry name" value="dnaG"/>
    <property type="match status" value="1"/>
</dbReference>
<evidence type="ECO:0000256" key="10">
    <source>
        <dbReference type="ARBA" id="ARBA00023125"/>
    </source>
</evidence>
<dbReference type="InterPro" id="IPR019475">
    <property type="entry name" value="DNA_primase_DnaB-bd"/>
</dbReference>
<feature type="domain" description="Toprim" evidence="15">
    <location>
        <begin position="265"/>
        <end position="346"/>
    </location>
</feature>
<protein>
    <recommendedName>
        <fullName evidence="12 13">DNA primase</fullName>
        <ecNumber evidence="12">2.7.7.101</ecNumber>
    </recommendedName>
</protein>